<keyword evidence="2" id="KW-0723">Serine/threonine-protein kinase</keyword>
<dbReference type="GO" id="GO:0004674">
    <property type="term" value="F:protein serine/threonine kinase activity"/>
    <property type="evidence" value="ECO:0007669"/>
    <property type="project" value="UniProtKB-KW"/>
</dbReference>
<feature type="compositionally biased region" description="Polar residues" evidence="7">
    <location>
        <begin position="289"/>
        <end position="300"/>
    </location>
</feature>
<keyword evidence="10" id="KW-1185">Reference proteome</keyword>
<dbReference type="SUPFAM" id="SSF51004">
    <property type="entry name" value="C-terminal (heme d1) domain of cytochrome cd1-nitrite reductase"/>
    <property type="match status" value="1"/>
</dbReference>
<dbReference type="InterPro" id="IPR051200">
    <property type="entry name" value="Host-pathogen_enzymatic-act"/>
</dbReference>
<dbReference type="Gene3D" id="1.10.510.10">
    <property type="entry name" value="Transferase(Phosphotransferase) domain 1"/>
    <property type="match status" value="1"/>
</dbReference>
<evidence type="ECO:0000256" key="3">
    <source>
        <dbReference type="ARBA" id="ARBA00022679"/>
    </source>
</evidence>
<dbReference type="InterPro" id="IPR011964">
    <property type="entry name" value="YVTN_b-propeller_repeat"/>
</dbReference>
<evidence type="ECO:0000256" key="1">
    <source>
        <dbReference type="ARBA" id="ARBA00012513"/>
    </source>
</evidence>
<dbReference type="Proteomes" id="UP000466794">
    <property type="component" value="Unassembled WGS sequence"/>
</dbReference>
<dbReference type="InterPro" id="IPR011048">
    <property type="entry name" value="Haem_d1_sf"/>
</dbReference>
<evidence type="ECO:0000256" key="5">
    <source>
        <dbReference type="ARBA" id="ARBA00022777"/>
    </source>
</evidence>
<feature type="domain" description="Protein kinase" evidence="8">
    <location>
        <begin position="1"/>
        <end position="252"/>
    </location>
</feature>
<proteinExistence type="predicted"/>
<evidence type="ECO:0000256" key="6">
    <source>
        <dbReference type="ARBA" id="ARBA00022840"/>
    </source>
</evidence>
<keyword evidence="5 9" id="KW-0418">Kinase</keyword>
<feature type="region of interest" description="Disordered" evidence="7">
    <location>
        <begin position="278"/>
        <end position="303"/>
    </location>
</feature>
<dbReference type="Pfam" id="PF00069">
    <property type="entry name" value="Pkinase"/>
    <property type="match status" value="1"/>
</dbReference>
<accession>A0A7K1UV67</accession>
<dbReference type="PANTHER" id="PTHR47197:SF3">
    <property type="entry name" value="DIHYDRO-HEME D1 DEHYDROGENASE"/>
    <property type="match status" value="1"/>
</dbReference>
<evidence type="ECO:0000256" key="2">
    <source>
        <dbReference type="ARBA" id="ARBA00022527"/>
    </source>
</evidence>
<dbReference type="InterPro" id="IPR008271">
    <property type="entry name" value="Ser/Thr_kinase_AS"/>
</dbReference>
<organism evidence="9 10">
    <name type="scientific">Nocardia terrae</name>
    <dbReference type="NCBI Taxonomy" id="2675851"/>
    <lineage>
        <taxon>Bacteria</taxon>
        <taxon>Bacillati</taxon>
        <taxon>Actinomycetota</taxon>
        <taxon>Actinomycetes</taxon>
        <taxon>Mycobacteriales</taxon>
        <taxon>Nocardiaceae</taxon>
        <taxon>Nocardia</taxon>
    </lineage>
</organism>
<comment type="caution">
    <text evidence="9">The sequence shown here is derived from an EMBL/GenBank/DDBJ whole genome shotgun (WGS) entry which is preliminary data.</text>
</comment>
<dbReference type="GO" id="GO:0005524">
    <property type="term" value="F:ATP binding"/>
    <property type="evidence" value="ECO:0007669"/>
    <property type="project" value="UniProtKB-KW"/>
</dbReference>
<evidence type="ECO:0000313" key="9">
    <source>
        <dbReference type="EMBL" id="MVU78171.1"/>
    </source>
</evidence>
<gene>
    <name evidence="9" type="ORF">GPX89_13060</name>
</gene>
<dbReference type="PANTHER" id="PTHR47197">
    <property type="entry name" value="PROTEIN NIRF"/>
    <property type="match status" value="1"/>
</dbReference>
<dbReference type="Gene3D" id="2.130.10.10">
    <property type="entry name" value="YVTN repeat-like/Quinoprotein amine dehydrogenase"/>
    <property type="match status" value="3"/>
</dbReference>
<dbReference type="InterPro" id="IPR000719">
    <property type="entry name" value="Prot_kinase_dom"/>
</dbReference>
<dbReference type="InterPro" id="IPR011009">
    <property type="entry name" value="Kinase-like_dom_sf"/>
</dbReference>
<dbReference type="Gene3D" id="3.30.200.20">
    <property type="entry name" value="Phosphorylase Kinase, domain 1"/>
    <property type="match status" value="1"/>
</dbReference>
<evidence type="ECO:0000256" key="7">
    <source>
        <dbReference type="SAM" id="MobiDB-lite"/>
    </source>
</evidence>
<dbReference type="EMBL" id="WRPP01000002">
    <property type="protein sequence ID" value="MVU78171.1"/>
    <property type="molecule type" value="Genomic_DNA"/>
</dbReference>
<keyword evidence="3" id="KW-0808">Transferase</keyword>
<sequence length="594" mass="62248">MGEVWLAYDPRQNRAAALKVLPAALSRDALYRRRFEREAAAAASVHNPHVVAIHAHGELDGRLYIDMEMVDGTDLATRLRQGPLAVSEAVRVVAQIAEALDAVHAAGLVHRDIKPSNIVIDEKGLVHVIDFGIAWREDQTNLTATGAPVGTWAYMAPERFSGTVSRLADVYSLACVLYECLTARRPFGDTDPARQMRSHLTVPPPRARRFVRSVPRALDDVIARGMAKDPAERHRSAGALADAAGLAVHPRGVRAGLIAGAVVLVVAASVATVHVLSTTDDSRGPGAAPSQSRTGTTTPESKPAFTVEATIGVNHEPRGIAVDSGTGSAYVVGMDSVAVVDTRRRTLVQTIPISGRPRDVAVDDTAGKAFVGDLDGGVDVVDTRTDTVVTKVATGRYTVGVASGAQRAYVTDLGNGTVGVIDAATNVLSGTVAGIDSPLGIAAYPPGNTVYVTNQHQRTVSVIDIRTNAVTATIPVGAEPIAIAVDASKGVAYAVNYSSESVSVIDVRTNTVTATIRVGYAPQAVAVDMVTGFVYVAQYQTVTVIDSFDNTRIASVPVGKSSAGPGIAVDQATHDVLVTNADDDTVSLISSKRR</sequence>
<evidence type="ECO:0000259" key="8">
    <source>
        <dbReference type="PROSITE" id="PS50011"/>
    </source>
</evidence>
<dbReference type="PROSITE" id="PS00108">
    <property type="entry name" value="PROTEIN_KINASE_ST"/>
    <property type="match status" value="1"/>
</dbReference>
<dbReference type="FunFam" id="1.10.510.10:FF:000021">
    <property type="entry name" value="Serine/threonine protein kinase"/>
    <property type="match status" value="1"/>
</dbReference>
<reference evidence="9 10" key="1">
    <citation type="submission" date="2019-12" db="EMBL/GenBank/DDBJ databases">
        <title>Nocardia sp. nov. ET3-3 isolated from soil.</title>
        <authorList>
            <person name="Kanchanasin P."/>
            <person name="Tanasupawat S."/>
            <person name="Yuki M."/>
            <person name="Kudo T."/>
        </authorList>
    </citation>
    <scope>NUCLEOTIDE SEQUENCE [LARGE SCALE GENOMIC DNA]</scope>
    <source>
        <strain evidence="9 10">ET3-3</strain>
    </source>
</reference>
<protein>
    <recommendedName>
        <fullName evidence="1">non-specific serine/threonine protein kinase</fullName>
        <ecNumber evidence="1">2.7.11.1</ecNumber>
    </recommendedName>
</protein>
<evidence type="ECO:0000313" key="10">
    <source>
        <dbReference type="Proteomes" id="UP000466794"/>
    </source>
</evidence>
<dbReference type="SMART" id="SM00220">
    <property type="entry name" value="S_TKc"/>
    <property type="match status" value="1"/>
</dbReference>
<dbReference type="InterPro" id="IPR015943">
    <property type="entry name" value="WD40/YVTN_repeat-like_dom_sf"/>
</dbReference>
<dbReference type="PROSITE" id="PS50011">
    <property type="entry name" value="PROTEIN_KINASE_DOM"/>
    <property type="match status" value="1"/>
</dbReference>
<dbReference type="NCBIfam" id="TIGR02276">
    <property type="entry name" value="beta_rpt_yvtn"/>
    <property type="match status" value="2"/>
</dbReference>
<dbReference type="SUPFAM" id="SSF56112">
    <property type="entry name" value="Protein kinase-like (PK-like)"/>
    <property type="match status" value="1"/>
</dbReference>
<dbReference type="AlphaFoldDB" id="A0A7K1UV67"/>
<keyword evidence="4" id="KW-0547">Nucleotide-binding</keyword>
<dbReference type="CDD" id="cd14014">
    <property type="entry name" value="STKc_PknB_like"/>
    <property type="match status" value="1"/>
</dbReference>
<keyword evidence="6" id="KW-0067">ATP-binding</keyword>
<name>A0A7K1UV67_9NOCA</name>
<evidence type="ECO:0000256" key="4">
    <source>
        <dbReference type="ARBA" id="ARBA00022741"/>
    </source>
</evidence>
<dbReference type="EC" id="2.7.11.1" evidence="1"/>